<dbReference type="Proteomes" id="UP000184315">
    <property type="component" value="Unassembled WGS sequence"/>
</dbReference>
<organism evidence="1 2">
    <name type="scientific">Planktothrix tepida PCC 9214</name>
    <dbReference type="NCBI Taxonomy" id="671072"/>
    <lineage>
        <taxon>Bacteria</taxon>
        <taxon>Bacillati</taxon>
        <taxon>Cyanobacteriota</taxon>
        <taxon>Cyanophyceae</taxon>
        <taxon>Oscillatoriophycideae</taxon>
        <taxon>Oscillatoriales</taxon>
        <taxon>Microcoleaceae</taxon>
        <taxon>Planktothrix</taxon>
    </lineage>
</organism>
<reference evidence="2" key="1">
    <citation type="submission" date="2015-10" db="EMBL/GenBank/DDBJ databases">
        <authorList>
            <person name="Regsiter A."/>
            <person name="william w."/>
        </authorList>
    </citation>
    <scope>NUCLEOTIDE SEQUENCE [LARGE SCALE GENOMIC DNA]</scope>
</reference>
<dbReference type="SUPFAM" id="SSF52833">
    <property type="entry name" value="Thioredoxin-like"/>
    <property type="match status" value="1"/>
</dbReference>
<dbReference type="EMBL" id="CZDF01000132">
    <property type="protein sequence ID" value="CUR30634.1"/>
    <property type="molecule type" value="Genomic_DNA"/>
</dbReference>
<dbReference type="OrthoDB" id="9761899at2"/>
<accession>A0A1J1LF65</accession>
<evidence type="ECO:0008006" key="3">
    <source>
        <dbReference type="Google" id="ProtNLM"/>
    </source>
</evidence>
<dbReference type="STRING" id="671072.PL9214290224"/>
<dbReference type="AlphaFoldDB" id="A0A1J1LF65"/>
<keyword evidence="2" id="KW-1185">Reference proteome</keyword>
<dbReference type="Gene3D" id="3.40.30.10">
    <property type="entry name" value="Glutaredoxin"/>
    <property type="match status" value="1"/>
</dbReference>
<evidence type="ECO:0000313" key="1">
    <source>
        <dbReference type="EMBL" id="CUR30634.1"/>
    </source>
</evidence>
<dbReference type="PANTHER" id="PTHR47682:SF1">
    <property type="entry name" value="TETRATRICOPEPTIDE REPEAT (TPR)-CONTAINING PROTEIN"/>
    <property type="match status" value="1"/>
</dbReference>
<gene>
    <name evidence="1" type="ORF">PL9214290224</name>
</gene>
<proteinExistence type="predicted"/>
<sequence>METQPLRCVLICQHQSCQRQGSVAVLEAFQNLKISGVTIEASGCQGQCNIGPTVRVTPDEIWYYRVKPEEVPLIVEQHLKHGEPVQDKLNPRIHPRYLYS</sequence>
<dbReference type="CDD" id="cd02980">
    <property type="entry name" value="TRX_Fd_family"/>
    <property type="match status" value="1"/>
</dbReference>
<dbReference type="InterPro" id="IPR036249">
    <property type="entry name" value="Thioredoxin-like_sf"/>
</dbReference>
<protein>
    <recommendedName>
        <fullName evidence="3">2Fe-2S ferredoxin</fullName>
    </recommendedName>
</protein>
<dbReference type="RefSeq" id="WP_072717631.1">
    <property type="nucleotide sequence ID" value="NZ_LN889782.1"/>
</dbReference>
<evidence type="ECO:0000313" key="2">
    <source>
        <dbReference type="Proteomes" id="UP000184315"/>
    </source>
</evidence>
<dbReference type="PANTHER" id="PTHR47682">
    <property type="entry name" value="TETRATRICOPEPTIDE REPEAT (TPR)-CONTAINING PROTEIN"/>
    <property type="match status" value="1"/>
</dbReference>
<name>A0A1J1LF65_9CYAN</name>